<dbReference type="GO" id="GO:0006508">
    <property type="term" value="P:proteolysis"/>
    <property type="evidence" value="ECO:0007669"/>
    <property type="project" value="UniProtKB-KW"/>
</dbReference>
<name>A0A367LRB8_9HYPO</name>
<accession>A0A367LRB8</accession>
<dbReference type="STRING" id="1330021.A0A367LRB8"/>
<dbReference type="OrthoDB" id="771136at2759"/>
<dbReference type="PANTHER" id="PTHR47966">
    <property type="entry name" value="BETA-SITE APP-CLEAVING ENZYME, ISOFORM A-RELATED"/>
    <property type="match status" value="1"/>
</dbReference>
<gene>
    <name evidence="6" type="ORF">L249_2024</name>
</gene>
<dbReference type="SUPFAM" id="SSF50630">
    <property type="entry name" value="Acid proteases"/>
    <property type="match status" value="1"/>
</dbReference>
<evidence type="ECO:0000256" key="1">
    <source>
        <dbReference type="ARBA" id="ARBA00007447"/>
    </source>
</evidence>
<evidence type="ECO:0000256" key="2">
    <source>
        <dbReference type="PIRSR" id="PIRSR601461-1"/>
    </source>
</evidence>
<keyword evidence="4" id="KW-0732">Signal</keyword>
<dbReference type="AlphaFoldDB" id="A0A367LRB8"/>
<dbReference type="Gene3D" id="2.40.70.10">
    <property type="entry name" value="Acid Proteases"/>
    <property type="match status" value="2"/>
</dbReference>
<evidence type="ECO:0000313" key="7">
    <source>
        <dbReference type="Proteomes" id="UP000253664"/>
    </source>
</evidence>
<dbReference type="Pfam" id="PF00026">
    <property type="entry name" value="Asp"/>
    <property type="match status" value="1"/>
</dbReference>
<feature type="domain" description="Peptidase A1" evidence="5">
    <location>
        <begin position="64"/>
        <end position="381"/>
    </location>
</feature>
<proteinExistence type="inferred from homology"/>
<keyword evidence="7" id="KW-1185">Reference proteome</keyword>
<sequence length="638" mass="66642">MLSALWPLSALPLAAGLSSPSDNRMLQQDGLLRFPITAVETGDQRLRRRQNDVALAPQKNGFFYSIEVKLGTPPQAVSVNFDTGSDEFWVNPVCGKSSDAAFCSSFGRFNGSQTFVDVHRNGTVNYGTGFAKVEYGYDFMQLGSARVSQQLVGVATDSEFAVTGILGAGPSLDGWKSPFPTIIDNLATQGFTKSRAFSLDIRSLESHRGSVVFGGIDVQKFRGKLEKRPIIPAAQSPDGLTRYWVYLDGLSMNLPNGSKVAVLDKDNGQAVLLDSGYTVSTLPDAIFSKILAAFPTAQPPAAGDNLYRVPCDLSAARGSLDFRFGKTRIRVLYSDFIWRQATGKSCVLGAARDDNFPVLGDTFLRAAYVVYDWDNRNIHLAPSHDCGSRLVPIGSGPDAVPSVAGECGPGPAATTTPPRLNSTTTTMGANNSTAVGRPSFNSTSGSLSGPSGNNNNNDDGGGGAAAAAQDASGCSGDCSGRVPWVVTSTRTHADCRGSGPCSPSTQVFASTAFLLPESTGIWTVPRTHTCVRAEDGCVPGQKVTSTFTVTVRPATTAPAPTPVPGCDDCRMPPPAPRAVSITAPPESQPSASSSPARVPSPPSQPVSEPSGSVTAGASSSPCISFAVVAVVVLAFVGI</sequence>
<protein>
    <submittedName>
        <fullName evidence="6">Aspartyl protease</fullName>
    </submittedName>
</protein>
<evidence type="ECO:0000256" key="3">
    <source>
        <dbReference type="SAM" id="MobiDB-lite"/>
    </source>
</evidence>
<dbReference type="PRINTS" id="PR00792">
    <property type="entry name" value="PEPSIN"/>
</dbReference>
<comment type="caution">
    <text evidence="6">The sequence shown here is derived from an EMBL/GenBank/DDBJ whole genome shotgun (WGS) entry which is preliminary data.</text>
</comment>
<dbReference type="PROSITE" id="PS51767">
    <property type="entry name" value="PEPTIDASE_A1"/>
    <property type="match status" value="1"/>
</dbReference>
<dbReference type="GO" id="GO:0004190">
    <property type="term" value="F:aspartic-type endopeptidase activity"/>
    <property type="evidence" value="ECO:0007669"/>
    <property type="project" value="InterPro"/>
</dbReference>
<dbReference type="Proteomes" id="UP000253664">
    <property type="component" value="Unassembled WGS sequence"/>
</dbReference>
<feature type="active site" evidence="2">
    <location>
        <position position="82"/>
    </location>
</feature>
<organism evidence="6 7">
    <name type="scientific">Ophiocordyceps polyrhachis-furcata BCC 54312</name>
    <dbReference type="NCBI Taxonomy" id="1330021"/>
    <lineage>
        <taxon>Eukaryota</taxon>
        <taxon>Fungi</taxon>
        <taxon>Dikarya</taxon>
        <taxon>Ascomycota</taxon>
        <taxon>Pezizomycotina</taxon>
        <taxon>Sordariomycetes</taxon>
        <taxon>Hypocreomycetidae</taxon>
        <taxon>Hypocreales</taxon>
        <taxon>Ophiocordycipitaceae</taxon>
        <taxon>Ophiocordyceps</taxon>
    </lineage>
</organism>
<reference evidence="6 7" key="1">
    <citation type="journal article" date="2015" name="BMC Genomics">
        <title>Insights from the genome of Ophiocordyceps polyrhachis-furcata to pathogenicity and host specificity in insect fungi.</title>
        <authorList>
            <person name="Wichadakul D."/>
            <person name="Kobmoo N."/>
            <person name="Ingsriswang S."/>
            <person name="Tangphatsornruang S."/>
            <person name="Chantasingh D."/>
            <person name="Luangsa-ard J.J."/>
            <person name="Eurwilaichitr L."/>
        </authorList>
    </citation>
    <scope>NUCLEOTIDE SEQUENCE [LARGE SCALE GENOMIC DNA]</scope>
    <source>
        <strain evidence="6 7">BCC 54312</strain>
    </source>
</reference>
<keyword evidence="6" id="KW-0378">Hydrolase</keyword>
<feature type="signal peptide" evidence="4">
    <location>
        <begin position="1"/>
        <end position="16"/>
    </location>
</feature>
<dbReference type="InterPro" id="IPR001461">
    <property type="entry name" value="Aspartic_peptidase_A1"/>
</dbReference>
<feature type="compositionally biased region" description="Low complexity" evidence="3">
    <location>
        <begin position="584"/>
        <end position="597"/>
    </location>
</feature>
<feature type="region of interest" description="Disordered" evidence="3">
    <location>
        <begin position="405"/>
        <end position="468"/>
    </location>
</feature>
<keyword evidence="6" id="KW-0645">Protease</keyword>
<feature type="active site" evidence="2">
    <location>
        <position position="274"/>
    </location>
</feature>
<evidence type="ECO:0000259" key="5">
    <source>
        <dbReference type="PROSITE" id="PS51767"/>
    </source>
</evidence>
<dbReference type="EMBL" id="LKCN02000001">
    <property type="protein sequence ID" value="RCI16996.1"/>
    <property type="molecule type" value="Genomic_DNA"/>
</dbReference>
<dbReference type="PANTHER" id="PTHR47966:SF65">
    <property type="entry name" value="ASPARTIC-TYPE ENDOPEPTIDASE"/>
    <property type="match status" value="1"/>
</dbReference>
<dbReference type="InterPro" id="IPR033121">
    <property type="entry name" value="PEPTIDASE_A1"/>
</dbReference>
<feature type="chain" id="PRO_5016778479" evidence="4">
    <location>
        <begin position="17"/>
        <end position="638"/>
    </location>
</feature>
<feature type="compositionally biased region" description="Low complexity" evidence="3">
    <location>
        <begin position="439"/>
        <end position="458"/>
    </location>
</feature>
<feature type="region of interest" description="Disordered" evidence="3">
    <location>
        <begin position="554"/>
        <end position="613"/>
    </location>
</feature>
<evidence type="ECO:0000313" key="6">
    <source>
        <dbReference type="EMBL" id="RCI16996.1"/>
    </source>
</evidence>
<evidence type="ECO:0000256" key="4">
    <source>
        <dbReference type="SAM" id="SignalP"/>
    </source>
</evidence>
<feature type="compositionally biased region" description="Low complexity" evidence="3">
    <location>
        <begin position="405"/>
        <end position="426"/>
    </location>
</feature>
<dbReference type="InterPro" id="IPR021109">
    <property type="entry name" value="Peptidase_aspartic_dom_sf"/>
</dbReference>
<comment type="similarity">
    <text evidence="1">Belongs to the peptidase A1 family.</text>
</comment>